<keyword evidence="2" id="KW-1133">Transmembrane helix</keyword>
<feature type="transmembrane region" description="Helical" evidence="2">
    <location>
        <begin position="126"/>
        <end position="150"/>
    </location>
</feature>
<keyword evidence="2" id="KW-0812">Transmembrane</keyword>
<feature type="region of interest" description="Disordered" evidence="1">
    <location>
        <begin position="299"/>
        <end position="375"/>
    </location>
</feature>
<evidence type="ECO:0000313" key="4">
    <source>
        <dbReference type="EMBL" id="KAL0948357.1"/>
    </source>
</evidence>
<evidence type="ECO:0000313" key="5">
    <source>
        <dbReference type="Proteomes" id="UP001556367"/>
    </source>
</evidence>
<dbReference type="Pfam" id="PF20152">
    <property type="entry name" value="DUF6534"/>
    <property type="match status" value="1"/>
</dbReference>
<keyword evidence="5" id="KW-1185">Reference proteome</keyword>
<proteinExistence type="predicted"/>
<reference evidence="5" key="1">
    <citation type="submission" date="2024-06" db="EMBL/GenBank/DDBJ databases">
        <title>Multi-omics analyses provide insights into the biosynthesis of the anticancer antibiotic pleurotin in Hohenbuehelia grisea.</title>
        <authorList>
            <person name="Weaver J.A."/>
            <person name="Alberti F."/>
        </authorList>
    </citation>
    <scope>NUCLEOTIDE SEQUENCE [LARGE SCALE GENOMIC DNA]</scope>
    <source>
        <strain evidence="5">T-177</strain>
    </source>
</reference>
<feature type="transmembrane region" description="Helical" evidence="2">
    <location>
        <begin position="96"/>
        <end position="114"/>
    </location>
</feature>
<organism evidence="4 5">
    <name type="scientific">Hohenbuehelia grisea</name>
    <dbReference type="NCBI Taxonomy" id="104357"/>
    <lineage>
        <taxon>Eukaryota</taxon>
        <taxon>Fungi</taxon>
        <taxon>Dikarya</taxon>
        <taxon>Basidiomycota</taxon>
        <taxon>Agaricomycotina</taxon>
        <taxon>Agaricomycetes</taxon>
        <taxon>Agaricomycetidae</taxon>
        <taxon>Agaricales</taxon>
        <taxon>Pleurotineae</taxon>
        <taxon>Pleurotaceae</taxon>
        <taxon>Hohenbuehelia</taxon>
    </lineage>
</organism>
<feature type="transmembrane region" description="Helical" evidence="2">
    <location>
        <begin position="237"/>
        <end position="258"/>
    </location>
</feature>
<evidence type="ECO:0000256" key="2">
    <source>
        <dbReference type="SAM" id="Phobius"/>
    </source>
</evidence>
<feature type="domain" description="DUF6534" evidence="3">
    <location>
        <begin position="174"/>
        <end position="262"/>
    </location>
</feature>
<evidence type="ECO:0000259" key="3">
    <source>
        <dbReference type="Pfam" id="PF20152"/>
    </source>
</evidence>
<dbReference type="InterPro" id="IPR045339">
    <property type="entry name" value="DUF6534"/>
</dbReference>
<dbReference type="PANTHER" id="PTHR40465">
    <property type="entry name" value="CHROMOSOME 1, WHOLE GENOME SHOTGUN SEQUENCE"/>
    <property type="match status" value="1"/>
</dbReference>
<feature type="transmembrane region" description="Helical" evidence="2">
    <location>
        <begin position="162"/>
        <end position="186"/>
    </location>
</feature>
<comment type="caution">
    <text evidence="4">The sequence shown here is derived from an EMBL/GenBank/DDBJ whole genome shotgun (WGS) entry which is preliminary data.</text>
</comment>
<keyword evidence="2" id="KW-0472">Membrane</keyword>
<dbReference type="Proteomes" id="UP001556367">
    <property type="component" value="Unassembled WGS sequence"/>
</dbReference>
<feature type="compositionally biased region" description="Low complexity" evidence="1">
    <location>
        <begin position="307"/>
        <end position="341"/>
    </location>
</feature>
<protein>
    <recommendedName>
        <fullName evidence="3">DUF6534 domain-containing protein</fullName>
    </recommendedName>
</protein>
<sequence>MDNTPAGSHLIGTAGDIGAIEIGILCSVILYGMATLQTILYHIRFKRKDSRPLRTIIGIIWFAGLGHSVFACWTLYTVTIRDYNQSFEELSFPSTIIAAVLFGSLIQPLVQAVYAARVYQFSKRWFIPAVCWCISANIFGSTALLSYKALVSPPLTEFEKEWTWLIAATLTATAIVDVLISASMCYHLHRHRGLSYQRSSLVLNKLIIWTMQTGLITSLSITAIASTVTFILIKHRFIWLAIFMVLTGLYSNALLALLNGRWQLSGHYDSTLRTLSNPPSQLMLPLQHITFTNSDQRTQFNSNLPYSTQPNSTQPNSTQPNSTQPNSTQPSPQSPTSGSTSIAFAHGMPNTPLPSPPANAAHAGSSRYSSPFMTR</sequence>
<evidence type="ECO:0000256" key="1">
    <source>
        <dbReference type="SAM" id="MobiDB-lite"/>
    </source>
</evidence>
<feature type="transmembrane region" description="Helical" evidence="2">
    <location>
        <begin position="20"/>
        <end position="43"/>
    </location>
</feature>
<name>A0ABR3IYD4_9AGAR</name>
<feature type="transmembrane region" description="Helical" evidence="2">
    <location>
        <begin position="206"/>
        <end position="231"/>
    </location>
</feature>
<feature type="compositionally biased region" description="Polar residues" evidence="1">
    <location>
        <begin position="366"/>
        <end position="375"/>
    </location>
</feature>
<accession>A0ABR3IYD4</accession>
<dbReference type="EMBL" id="JASNQZ010000014">
    <property type="protein sequence ID" value="KAL0948357.1"/>
    <property type="molecule type" value="Genomic_DNA"/>
</dbReference>
<gene>
    <name evidence="4" type="ORF">HGRIS_010940</name>
</gene>
<dbReference type="PANTHER" id="PTHR40465:SF1">
    <property type="entry name" value="DUF6534 DOMAIN-CONTAINING PROTEIN"/>
    <property type="match status" value="1"/>
</dbReference>
<feature type="transmembrane region" description="Helical" evidence="2">
    <location>
        <begin position="55"/>
        <end position="76"/>
    </location>
</feature>